<evidence type="ECO:0000256" key="4">
    <source>
        <dbReference type="ARBA" id="ARBA00022692"/>
    </source>
</evidence>
<evidence type="ECO:0000256" key="3">
    <source>
        <dbReference type="ARBA" id="ARBA00022475"/>
    </source>
</evidence>
<feature type="transmembrane region" description="Helical" evidence="8">
    <location>
        <begin position="6"/>
        <end position="24"/>
    </location>
</feature>
<keyword evidence="6 8" id="KW-1133">Transmembrane helix</keyword>
<sequence>MVTLSFLFLGFILIAIQTTVFHYFPHWLGRPDLAFILLVFSAYKLSWFPGLLLAVLLGWLMDVSSGVFPGTYPLLVLLVFSIVKFLCQNSAVKETAFQIPLVGVSYFIVQCIFYLFFSFTQPGALPPWSWARVVQETLILLVASIPCFIFFSWVYEKIVTRRRASKSLKRGGGNRFR</sequence>
<comment type="caution">
    <text evidence="9">The sequence shown here is derived from an EMBL/GenBank/DDBJ whole genome shotgun (WGS) entry which is preliminary data.</text>
</comment>
<dbReference type="InterPro" id="IPR007227">
    <property type="entry name" value="Cell_shape_determining_MreD"/>
</dbReference>
<reference evidence="9 10" key="1">
    <citation type="submission" date="2021-02" db="EMBL/GenBank/DDBJ databases">
        <title>Activity-based single-cell genomes from oceanic crustal fluid captures similar information to metagenomic and metatranscriptomic surveys with orders of magnitude less sampling.</title>
        <authorList>
            <person name="D'Angelo T.S."/>
            <person name="Orcutt B.N."/>
        </authorList>
    </citation>
    <scope>NUCLEOTIDE SEQUENCE [LARGE SCALE GENOMIC DNA]</scope>
    <source>
        <strain evidence="9">AH-315-G02</strain>
    </source>
</reference>
<evidence type="ECO:0000256" key="1">
    <source>
        <dbReference type="ARBA" id="ARBA00004651"/>
    </source>
</evidence>
<keyword evidence="7 8" id="KW-0472">Membrane</keyword>
<proteinExistence type="inferred from homology"/>
<organism evidence="9 10">
    <name type="scientific">Desulfotalea psychrophila</name>
    <dbReference type="NCBI Taxonomy" id="84980"/>
    <lineage>
        <taxon>Bacteria</taxon>
        <taxon>Pseudomonadati</taxon>
        <taxon>Thermodesulfobacteriota</taxon>
        <taxon>Desulfobulbia</taxon>
        <taxon>Desulfobulbales</taxon>
        <taxon>Desulfocapsaceae</taxon>
        <taxon>Desulfotalea</taxon>
    </lineage>
</organism>
<name>A0ABS3ATE8_9BACT</name>
<feature type="transmembrane region" description="Helical" evidence="8">
    <location>
        <begin position="67"/>
        <end position="87"/>
    </location>
</feature>
<accession>A0ABS3ATE8</accession>
<keyword evidence="10" id="KW-1185">Reference proteome</keyword>
<evidence type="ECO:0000256" key="7">
    <source>
        <dbReference type="ARBA" id="ARBA00023136"/>
    </source>
</evidence>
<feature type="transmembrane region" description="Helical" evidence="8">
    <location>
        <begin position="99"/>
        <end position="117"/>
    </location>
</feature>
<gene>
    <name evidence="9" type="primary">mreD</name>
    <name evidence="9" type="ORF">JYU06_00705</name>
</gene>
<feature type="transmembrane region" description="Helical" evidence="8">
    <location>
        <begin position="137"/>
        <end position="155"/>
    </location>
</feature>
<evidence type="ECO:0000313" key="9">
    <source>
        <dbReference type="EMBL" id="MBN4068033.1"/>
    </source>
</evidence>
<evidence type="ECO:0000256" key="5">
    <source>
        <dbReference type="ARBA" id="ARBA00022960"/>
    </source>
</evidence>
<protein>
    <submittedName>
        <fullName evidence="9">Rod shape-determining protein MreD</fullName>
    </submittedName>
</protein>
<evidence type="ECO:0000313" key="10">
    <source>
        <dbReference type="Proteomes" id="UP000717534"/>
    </source>
</evidence>
<evidence type="ECO:0000256" key="6">
    <source>
        <dbReference type="ARBA" id="ARBA00022989"/>
    </source>
</evidence>
<evidence type="ECO:0000256" key="8">
    <source>
        <dbReference type="SAM" id="Phobius"/>
    </source>
</evidence>
<keyword evidence="5" id="KW-0133">Cell shape</keyword>
<evidence type="ECO:0000256" key="2">
    <source>
        <dbReference type="ARBA" id="ARBA00007776"/>
    </source>
</evidence>
<feature type="transmembrane region" description="Helical" evidence="8">
    <location>
        <begin position="36"/>
        <end position="61"/>
    </location>
</feature>
<dbReference type="EMBL" id="JAFITO010000003">
    <property type="protein sequence ID" value="MBN4068033.1"/>
    <property type="molecule type" value="Genomic_DNA"/>
</dbReference>
<comment type="similarity">
    <text evidence="2">Belongs to the MreD family.</text>
</comment>
<keyword evidence="4 8" id="KW-0812">Transmembrane</keyword>
<dbReference type="Proteomes" id="UP000717534">
    <property type="component" value="Unassembled WGS sequence"/>
</dbReference>
<dbReference type="NCBIfam" id="TIGR03426">
    <property type="entry name" value="shape_MreD"/>
    <property type="match status" value="1"/>
</dbReference>
<comment type="subcellular location">
    <subcellularLocation>
        <location evidence="1">Cell membrane</location>
        <topology evidence="1">Multi-pass membrane protein</topology>
    </subcellularLocation>
</comment>
<keyword evidence="3" id="KW-1003">Cell membrane</keyword>